<dbReference type="Proteomes" id="UP000235015">
    <property type="component" value="Unassembled WGS sequence"/>
</dbReference>
<evidence type="ECO:0000313" key="8">
    <source>
        <dbReference type="Proteomes" id="UP000235015"/>
    </source>
</evidence>
<feature type="coiled-coil region" evidence="5">
    <location>
        <begin position="75"/>
        <end position="102"/>
    </location>
</feature>
<evidence type="ECO:0000256" key="5">
    <source>
        <dbReference type="SAM" id="Coils"/>
    </source>
</evidence>
<accession>A0A2N6CY19</accession>
<evidence type="ECO:0000256" key="2">
    <source>
        <dbReference type="ARBA" id="ARBA00022621"/>
    </source>
</evidence>
<reference evidence="7 8" key="1">
    <citation type="submission" date="2017-11" db="EMBL/GenBank/DDBJ databases">
        <title>Genome-resolved metagenomics identifies genetic mobility, metabolic interactions, and unexpected diversity in perchlorate-reducing communities.</title>
        <authorList>
            <person name="Barnum T.P."/>
            <person name="Figueroa I.A."/>
            <person name="Carlstrom C.I."/>
            <person name="Lucas L.N."/>
            <person name="Engelbrektson A.L."/>
            <person name="Coates J.D."/>
        </authorList>
    </citation>
    <scope>NUCLEOTIDE SEQUENCE [LARGE SCALE GENOMIC DNA]</scope>
    <source>
        <strain evidence="7">BM301</strain>
    </source>
</reference>
<dbReference type="NCBIfam" id="NF033749">
    <property type="entry name" value="bact_hemeryth"/>
    <property type="match status" value="1"/>
</dbReference>
<dbReference type="STRING" id="1111735.GCA_000428045_00935"/>
<comment type="caution">
    <text evidence="7">The sequence shown here is derived from an EMBL/GenBank/DDBJ whole genome shotgun (WGS) entry which is preliminary data.</text>
</comment>
<keyword evidence="5" id="KW-0175">Coiled coil</keyword>
<dbReference type="PANTHER" id="PTHR37164">
    <property type="entry name" value="BACTERIOHEMERYTHRIN"/>
    <property type="match status" value="1"/>
</dbReference>
<keyword evidence="4" id="KW-0408">Iron</keyword>
<comment type="similarity">
    <text evidence="1">Belongs to the hemerythrin family.</text>
</comment>
<dbReference type="EMBL" id="PKUN01000008">
    <property type="protein sequence ID" value="PLX62206.1"/>
    <property type="molecule type" value="Genomic_DNA"/>
</dbReference>
<keyword evidence="2" id="KW-0561">Oxygen transport</keyword>
<dbReference type="GO" id="GO:0005344">
    <property type="term" value="F:oxygen carrier activity"/>
    <property type="evidence" value="ECO:0007669"/>
    <property type="project" value="UniProtKB-KW"/>
</dbReference>
<dbReference type="RefSeq" id="WP_273438546.1">
    <property type="nucleotide sequence ID" value="NZ_PKUN01000008.1"/>
</dbReference>
<evidence type="ECO:0000256" key="1">
    <source>
        <dbReference type="ARBA" id="ARBA00010587"/>
    </source>
</evidence>
<dbReference type="Pfam" id="PF01814">
    <property type="entry name" value="Hemerythrin"/>
    <property type="match status" value="1"/>
</dbReference>
<evidence type="ECO:0000256" key="3">
    <source>
        <dbReference type="ARBA" id="ARBA00022723"/>
    </source>
</evidence>
<evidence type="ECO:0000259" key="6">
    <source>
        <dbReference type="Pfam" id="PF01814"/>
    </source>
</evidence>
<dbReference type="Gene3D" id="1.20.120.50">
    <property type="entry name" value="Hemerythrin-like"/>
    <property type="match status" value="1"/>
</dbReference>
<dbReference type="AlphaFoldDB" id="A0A2N6CY19"/>
<dbReference type="InterPro" id="IPR035938">
    <property type="entry name" value="Hemerythrin-like_sf"/>
</dbReference>
<dbReference type="InterPro" id="IPR050669">
    <property type="entry name" value="Hemerythrin"/>
</dbReference>
<organism evidence="7 8">
    <name type="scientific">Sedimenticola selenatireducens</name>
    <dbReference type="NCBI Taxonomy" id="191960"/>
    <lineage>
        <taxon>Bacteria</taxon>
        <taxon>Pseudomonadati</taxon>
        <taxon>Pseudomonadota</taxon>
        <taxon>Gammaproteobacteria</taxon>
        <taxon>Chromatiales</taxon>
        <taxon>Sedimenticolaceae</taxon>
        <taxon>Sedimenticola</taxon>
    </lineage>
</organism>
<protein>
    <submittedName>
        <fullName evidence="7">Hemerythrin</fullName>
    </submittedName>
</protein>
<dbReference type="CDD" id="cd12107">
    <property type="entry name" value="Hemerythrin"/>
    <property type="match status" value="1"/>
</dbReference>
<dbReference type="InterPro" id="IPR012827">
    <property type="entry name" value="Hemerythrin_metal-bd"/>
</dbReference>
<evidence type="ECO:0000256" key="4">
    <source>
        <dbReference type="ARBA" id="ARBA00023004"/>
    </source>
</evidence>
<dbReference type="InterPro" id="IPR012312">
    <property type="entry name" value="Hemerythrin-like"/>
</dbReference>
<feature type="domain" description="Hemerythrin-like" evidence="6">
    <location>
        <begin position="14"/>
        <end position="126"/>
    </location>
</feature>
<dbReference type="PROSITE" id="PS00550">
    <property type="entry name" value="HEMERYTHRINS"/>
    <property type="match status" value="1"/>
</dbReference>
<dbReference type="SUPFAM" id="SSF47188">
    <property type="entry name" value="Hemerythrin-like"/>
    <property type="match status" value="1"/>
</dbReference>
<dbReference type="PANTHER" id="PTHR37164:SF1">
    <property type="entry name" value="BACTERIOHEMERYTHRIN"/>
    <property type="match status" value="1"/>
</dbReference>
<dbReference type="GO" id="GO:0046872">
    <property type="term" value="F:metal ion binding"/>
    <property type="evidence" value="ECO:0007669"/>
    <property type="project" value="UniProtKB-KW"/>
</dbReference>
<proteinExistence type="inferred from homology"/>
<sequence length="154" mass="17878">MRNFITWTDELSVGIEEIDEQHKVLVGLINRMHDAIHQRHGSAVVEGILAELAEYTRIHFAVEESLMRILNFPGYAEHHDLHEELTEQMVDLQNKIATCKHAIGFELMHFLKVWLSKHIMEEDMQYSGFFLAAGANPKLGNRSWVERLWSNIRG</sequence>
<gene>
    <name evidence="7" type="ORF">C0630_07310</name>
</gene>
<dbReference type="InterPro" id="IPR016131">
    <property type="entry name" value="Haemerythrin_Fe_BS"/>
</dbReference>
<keyword evidence="3" id="KW-0479">Metal-binding</keyword>
<dbReference type="NCBIfam" id="TIGR02481">
    <property type="entry name" value="hemeryth_dom"/>
    <property type="match status" value="1"/>
</dbReference>
<evidence type="ECO:0000313" key="7">
    <source>
        <dbReference type="EMBL" id="PLX62206.1"/>
    </source>
</evidence>
<name>A0A2N6CY19_9GAMM</name>
<keyword evidence="2" id="KW-0813">Transport</keyword>